<keyword evidence="3 6" id="KW-0489">Methyltransferase</keyword>
<organism evidence="8 9">
    <name type="scientific">Vibrio zhugei</name>
    <dbReference type="NCBI Taxonomy" id="2479546"/>
    <lineage>
        <taxon>Bacteria</taxon>
        <taxon>Pseudomonadati</taxon>
        <taxon>Pseudomonadota</taxon>
        <taxon>Gammaproteobacteria</taxon>
        <taxon>Vibrionales</taxon>
        <taxon>Vibrionaceae</taxon>
        <taxon>Vibrio</taxon>
    </lineage>
</organism>
<evidence type="ECO:0000256" key="5">
    <source>
        <dbReference type="ARBA" id="ARBA00022691"/>
    </source>
</evidence>
<comment type="caution">
    <text evidence="8">The sequence shown here is derived from an EMBL/GenBank/DDBJ whole genome shotgun (WGS) entry which is preliminary data.</text>
</comment>
<evidence type="ECO:0000313" key="8">
    <source>
        <dbReference type="EMBL" id="MFC3024622.1"/>
    </source>
</evidence>
<dbReference type="InterPro" id="IPR010286">
    <property type="entry name" value="METTL16/RlmF"/>
</dbReference>
<evidence type="ECO:0000313" key="9">
    <source>
        <dbReference type="Proteomes" id="UP001595384"/>
    </source>
</evidence>
<evidence type="ECO:0000256" key="6">
    <source>
        <dbReference type="HAMAP-Rule" id="MF_01848"/>
    </source>
</evidence>
<dbReference type="Proteomes" id="UP001595384">
    <property type="component" value="Unassembled WGS sequence"/>
</dbReference>
<dbReference type="RefSeq" id="WP_123016209.1">
    <property type="nucleotide sequence ID" value="NZ_AP024911.1"/>
</dbReference>
<dbReference type="PANTHER" id="PTHR13393:SF0">
    <property type="entry name" value="RNA N6-ADENOSINE-METHYLTRANSFERASE METTL16"/>
    <property type="match status" value="1"/>
</dbReference>
<reference evidence="9" key="1">
    <citation type="journal article" date="2019" name="Int. J. Syst. Evol. Microbiol.">
        <title>The Global Catalogue of Microorganisms (GCM) 10K type strain sequencing project: providing services to taxonomists for standard genome sequencing and annotation.</title>
        <authorList>
            <consortium name="The Broad Institute Genomics Platform"/>
            <consortium name="The Broad Institute Genome Sequencing Center for Infectious Disease"/>
            <person name="Wu L."/>
            <person name="Ma J."/>
        </authorList>
    </citation>
    <scope>NUCLEOTIDE SEQUENCE [LARGE SCALE GENOMIC DNA]</scope>
    <source>
        <strain evidence="9">KCTC 62784</strain>
    </source>
</reference>
<evidence type="ECO:0000256" key="7">
    <source>
        <dbReference type="SAM" id="MobiDB-lite"/>
    </source>
</evidence>
<accession>A0ABV7C981</accession>
<dbReference type="HAMAP" id="MF_01848">
    <property type="entry name" value="23SrRNA_methyltr_F"/>
    <property type="match status" value="1"/>
</dbReference>
<dbReference type="PIRSF" id="PIRSF029038">
    <property type="entry name" value="Mtase_YbiN_prd"/>
    <property type="match status" value="1"/>
</dbReference>
<comment type="function">
    <text evidence="6">Specifically methylates the adenine in position 1618 of 23S rRNA.</text>
</comment>
<feature type="region of interest" description="Disordered" evidence="7">
    <location>
        <begin position="1"/>
        <end position="35"/>
    </location>
</feature>
<keyword evidence="9" id="KW-1185">Reference proteome</keyword>
<gene>
    <name evidence="6 8" type="primary">rlmF</name>
    <name evidence="8" type="ORF">ACFODT_12380</name>
</gene>
<proteinExistence type="inferred from homology"/>
<dbReference type="InterPro" id="IPR029063">
    <property type="entry name" value="SAM-dependent_MTases_sf"/>
</dbReference>
<dbReference type="CDD" id="cd02440">
    <property type="entry name" value="AdoMet_MTases"/>
    <property type="match status" value="1"/>
</dbReference>
<feature type="compositionally biased region" description="Polar residues" evidence="7">
    <location>
        <begin position="24"/>
        <end position="35"/>
    </location>
</feature>
<dbReference type="PANTHER" id="PTHR13393">
    <property type="entry name" value="SAM-DEPENDENT METHYLTRANSFERASE"/>
    <property type="match status" value="1"/>
</dbReference>
<dbReference type="GO" id="GO:0052907">
    <property type="term" value="F:23S rRNA (adenine(1618)-N(6))-methyltransferase activity"/>
    <property type="evidence" value="ECO:0007669"/>
    <property type="project" value="UniProtKB-EC"/>
</dbReference>
<dbReference type="NCBIfam" id="NF008725">
    <property type="entry name" value="PRK11727.1"/>
    <property type="match status" value="1"/>
</dbReference>
<dbReference type="InterPro" id="IPR016909">
    <property type="entry name" value="rRNA_lsu_MeTfrase_F"/>
</dbReference>
<dbReference type="Pfam" id="PF05971">
    <property type="entry name" value="Methyltransf_10"/>
    <property type="match status" value="1"/>
</dbReference>
<dbReference type="SUPFAM" id="SSF53335">
    <property type="entry name" value="S-adenosyl-L-methionine-dependent methyltransferases"/>
    <property type="match status" value="1"/>
</dbReference>
<comment type="catalytic activity">
    <reaction evidence="6">
        <text>adenosine(1618) in 23S rRNA + S-adenosyl-L-methionine = N(6)-methyladenosine(1618) in 23S rRNA + S-adenosyl-L-homocysteine + H(+)</text>
        <dbReference type="Rhea" id="RHEA:16497"/>
        <dbReference type="Rhea" id="RHEA-COMP:10229"/>
        <dbReference type="Rhea" id="RHEA-COMP:10231"/>
        <dbReference type="ChEBI" id="CHEBI:15378"/>
        <dbReference type="ChEBI" id="CHEBI:57856"/>
        <dbReference type="ChEBI" id="CHEBI:59789"/>
        <dbReference type="ChEBI" id="CHEBI:74411"/>
        <dbReference type="ChEBI" id="CHEBI:74449"/>
        <dbReference type="EC" id="2.1.1.181"/>
    </reaction>
</comment>
<dbReference type="EMBL" id="JBHRSE010000084">
    <property type="protein sequence ID" value="MFC3024622.1"/>
    <property type="molecule type" value="Genomic_DNA"/>
</dbReference>
<evidence type="ECO:0000256" key="3">
    <source>
        <dbReference type="ARBA" id="ARBA00022603"/>
    </source>
</evidence>
<evidence type="ECO:0000256" key="1">
    <source>
        <dbReference type="ARBA" id="ARBA00022490"/>
    </source>
</evidence>
<dbReference type="Gene3D" id="3.40.50.150">
    <property type="entry name" value="Vaccinia Virus protein VP39"/>
    <property type="match status" value="1"/>
</dbReference>
<keyword evidence="1 6" id="KW-0963">Cytoplasm</keyword>
<evidence type="ECO:0000256" key="2">
    <source>
        <dbReference type="ARBA" id="ARBA00022552"/>
    </source>
</evidence>
<keyword evidence="2 6" id="KW-0698">rRNA processing</keyword>
<sequence length="365" mass="40791">MGTPATSKHRKPYPSSRKKVSRGTKPTPSSGNAVSMNVVTCHSQPGLHAKNRHQGLYNFELLSQAVPELRAYLVKNPRGQWTIPFSDPQAVLLLNQALLSHHYGIHFWQIPVGYLCPPIPGRADYIHRAAELLFSDCPTLQGQAITMLDIGMGANAIYPIIAATEYDWQVVGSDIDPVSIRNAANIVENNSRLKDKVVVRLQSQPTTMFTGIILPKERYALTTCNPPFHASAEEAQQRTRRKLTNLGKHQHKRTKSANVSSSKQTKSTALTLNFGGQQGELWCQGGEASFLRRLVQDSANYATQVLWFSSLISKKDNVRWMKKQLAKVGACDVRIVDMAQGQKISRFIAWSFQNAEQRKQWSQEA</sequence>
<evidence type="ECO:0000256" key="4">
    <source>
        <dbReference type="ARBA" id="ARBA00022679"/>
    </source>
</evidence>
<dbReference type="EC" id="2.1.1.181" evidence="6"/>
<keyword evidence="4 6" id="KW-0808">Transferase</keyword>
<comment type="similarity">
    <text evidence="6">Belongs to the methyltransferase superfamily. METTL16/RlmF family.</text>
</comment>
<keyword evidence="5 6" id="KW-0949">S-adenosyl-L-methionine</keyword>
<protein>
    <recommendedName>
        <fullName evidence="6">Ribosomal RNA large subunit methyltransferase F</fullName>
        <ecNumber evidence="6">2.1.1.181</ecNumber>
    </recommendedName>
    <alternativeName>
        <fullName evidence="6">23S rRNA mA1618 methyltransferase</fullName>
    </alternativeName>
    <alternativeName>
        <fullName evidence="6">rRNA adenine N-6-methyltransferase</fullName>
    </alternativeName>
</protein>
<comment type="subcellular location">
    <subcellularLocation>
        <location evidence="6">Cytoplasm</location>
    </subcellularLocation>
</comment>
<name>A0ABV7C981_9VIBR</name>
<feature type="compositionally biased region" description="Basic residues" evidence="7">
    <location>
        <begin position="7"/>
        <end position="22"/>
    </location>
</feature>